<dbReference type="GeneID" id="87862216"/>
<protein>
    <submittedName>
        <fullName evidence="1">Uncharacterized protein</fullName>
    </submittedName>
</protein>
<keyword evidence="2" id="KW-1185">Reference proteome</keyword>
<gene>
    <name evidence="1" type="ORF">B0H65DRAFT_433351</name>
</gene>
<dbReference type="RefSeq" id="XP_062678143.1">
    <property type="nucleotide sequence ID" value="XM_062825062.1"/>
</dbReference>
<reference evidence="1" key="1">
    <citation type="journal article" date="2023" name="Mol. Phylogenet. Evol.">
        <title>Genome-scale phylogeny and comparative genomics of the fungal order Sordariales.</title>
        <authorList>
            <person name="Hensen N."/>
            <person name="Bonometti L."/>
            <person name="Westerberg I."/>
            <person name="Brannstrom I.O."/>
            <person name="Guillou S."/>
            <person name="Cros-Aarteil S."/>
            <person name="Calhoun S."/>
            <person name="Haridas S."/>
            <person name="Kuo A."/>
            <person name="Mondo S."/>
            <person name="Pangilinan J."/>
            <person name="Riley R."/>
            <person name="LaButti K."/>
            <person name="Andreopoulos B."/>
            <person name="Lipzen A."/>
            <person name="Chen C."/>
            <person name="Yan M."/>
            <person name="Daum C."/>
            <person name="Ng V."/>
            <person name="Clum A."/>
            <person name="Steindorff A."/>
            <person name="Ohm R.A."/>
            <person name="Martin F."/>
            <person name="Silar P."/>
            <person name="Natvig D.O."/>
            <person name="Lalanne C."/>
            <person name="Gautier V."/>
            <person name="Ament-Velasquez S.L."/>
            <person name="Kruys A."/>
            <person name="Hutchinson M.I."/>
            <person name="Powell A.J."/>
            <person name="Barry K."/>
            <person name="Miller A.N."/>
            <person name="Grigoriev I.V."/>
            <person name="Debuchy R."/>
            <person name="Gladieux P."/>
            <person name="Hiltunen Thoren M."/>
            <person name="Johannesson H."/>
        </authorList>
    </citation>
    <scope>NUCLEOTIDE SEQUENCE</scope>
    <source>
        <strain evidence="1">CBS 560.94</strain>
    </source>
</reference>
<name>A0AAE0J844_9PEZI</name>
<dbReference type="EMBL" id="JAUEPP010000007">
    <property type="protein sequence ID" value="KAK3338783.1"/>
    <property type="molecule type" value="Genomic_DNA"/>
</dbReference>
<evidence type="ECO:0000313" key="1">
    <source>
        <dbReference type="EMBL" id="KAK3338783.1"/>
    </source>
</evidence>
<organism evidence="1 2">
    <name type="scientific">Neurospora tetraspora</name>
    <dbReference type="NCBI Taxonomy" id="94610"/>
    <lineage>
        <taxon>Eukaryota</taxon>
        <taxon>Fungi</taxon>
        <taxon>Dikarya</taxon>
        <taxon>Ascomycota</taxon>
        <taxon>Pezizomycotina</taxon>
        <taxon>Sordariomycetes</taxon>
        <taxon>Sordariomycetidae</taxon>
        <taxon>Sordariales</taxon>
        <taxon>Sordariaceae</taxon>
        <taxon>Neurospora</taxon>
    </lineage>
</organism>
<accession>A0AAE0J844</accession>
<dbReference type="Proteomes" id="UP001278500">
    <property type="component" value="Unassembled WGS sequence"/>
</dbReference>
<sequence length="211" mass="23689">MAEYSPTAADVRDFVENIEAAAGFDNSNLGEWWNIIISLHTNLIHPETRTIRPFAEFHSIQPRYRIFAAIAYEWLVTNHKHGTIREALGRIGHTNPGLTSTVTEGMAEHELSRNLRKVRVEGADQSPGNTITSLAEFWVAESTPHPGTTADIHEFVLETVRHILRPMRRSCGIRQGKIRFDFMEEEKQTTPSVPSITIPSCGTAIDANRVC</sequence>
<comment type="caution">
    <text evidence="1">The sequence shown here is derived from an EMBL/GenBank/DDBJ whole genome shotgun (WGS) entry which is preliminary data.</text>
</comment>
<reference evidence="1" key="2">
    <citation type="submission" date="2023-06" db="EMBL/GenBank/DDBJ databases">
        <authorList>
            <consortium name="Lawrence Berkeley National Laboratory"/>
            <person name="Haridas S."/>
            <person name="Hensen N."/>
            <person name="Bonometti L."/>
            <person name="Westerberg I."/>
            <person name="Brannstrom I.O."/>
            <person name="Guillou S."/>
            <person name="Cros-Aarteil S."/>
            <person name="Calhoun S."/>
            <person name="Kuo A."/>
            <person name="Mondo S."/>
            <person name="Pangilinan J."/>
            <person name="Riley R."/>
            <person name="Labutti K."/>
            <person name="Andreopoulos B."/>
            <person name="Lipzen A."/>
            <person name="Chen C."/>
            <person name="Yanf M."/>
            <person name="Daum C."/>
            <person name="Ng V."/>
            <person name="Clum A."/>
            <person name="Steindorff A."/>
            <person name="Ohm R."/>
            <person name="Martin F."/>
            <person name="Silar P."/>
            <person name="Natvig D."/>
            <person name="Lalanne C."/>
            <person name="Gautier V."/>
            <person name="Ament-Velasquez S.L."/>
            <person name="Kruys A."/>
            <person name="Hutchinson M.I."/>
            <person name="Powell A.J."/>
            <person name="Barry K."/>
            <person name="Miller A.N."/>
            <person name="Grigoriev I.V."/>
            <person name="Debuchy R."/>
            <person name="Gladieux P."/>
            <person name="Thoren M.H."/>
            <person name="Johannesson H."/>
        </authorList>
    </citation>
    <scope>NUCLEOTIDE SEQUENCE</scope>
    <source>
        <strain evidence="1">CBS 560.94</strain>
    </source>
</reference>
<proteinExistence type="predicted"/>
<dbReference type="AlphaFoldDB" id="A0AAE0J844"/>
<evidence type="ECO:0000313" key="2">
    <source>
        <dbReference type="Proteomes" id="UP001278500"/>
    </source>
</evidence>